<feature type="compositionally biased region" description="Low complexity" evidence="12">
    <location>
        <begin position="326"/>
        <end position="336"/>
    </location>
</feature>
<dbReference type="FunFam" id="3.40.50.300:FF:000199">
    <property type="entry name" value="Origin recognition complex subunit 1"/>
    <property type="match status" value="1"/>
</dbReference>
<evidence type="ECO:0000256" key="9">
    <source>
        <dbReference type="ARBA" id="ARBA00023125"/>
    </source>
</evidence>
<dbReference type="InterPro" id="IPR001025">
    <property type="entry name" value="BAH_dom"/>
</dbReference>
<feature type="compositionally biased region" description="Polar residues" evidence="12">
    <location>
        <begin position="1"/>
        <end position="10"/>
    </location>
</feature>
<dbReference type="GO" id="GO:0005664">
    <property type="term" value="C:nuclear origin of replication recognition complex"/>
    <property type="evidence" value="ECO:0007669"/>
    <property type="project" value="TreeGrafter"/>
</dbReference>
<dbReference type="Pfam" id="PF00004">
    <property type="entry name" value="AAA"/>
    <property type="match status" value="1"/>
</dbReference>
<keyword evidence="6 11" id="KW-0547">Nucleotide-binding</keyword>
<evidence type="ECO:0000313" key="14">
    <source>
        <dbReference type="EMBL" id="KAJ2782929.1"/>
    </source>
</evidence>
<dbReference type="PANTHER" id="PTHR10763:SF23">
    <property type="entry name" value="ORIGIN RECOGNITION COMPLEX SUBUNIT 1"/>
    <property type="match status" value="1"/>
</dbReference>
<keyword evidence="15" id="KW-1185">Reference proteome</keyword>
<keyword evidence="8" id="KW-0460">Magnesium</keyword>
<dbReference type="GO" id="GO:0033314">
    <property type="term" value="P:mitotic DNA replication checkpoint signaling"/>
    <property type="evidence" value="ECO:0007669"/>
    <property type="project" value="TreeGrafter"/>
</dbReference>
<dbReference type="InterPro" id="IPR015163">
    <property type="entry name" value="Cdc6_C"/>
</dbReference>
<proteinExistence type="inferred from homology"/>
<evidence type="ECO:0000256" key="12">
    <source>
        <dbReference type="SAM" id="MobiDB-lite"/>
    </source>
</evidence>
<evidence type="ECO:0000256" key="1">
    <source>
        <dbReference type="ARBA" id="ARBA00004123"/>
    </source>
</evidence>
<feature type="compositionally biased region" description="Low complexity" evidence="12">
    <location>
        <begin position="15"/>
        <end position="24"/>
    </location>
</feature>
<evidence type="ECO:0000256" key="3">
    <source>
        <dbReference type="ARBA" id="ARBA00019081"/>
    </source>
</evidence>
<accession>A0A9W8HFQ5</accession>
<dbReference type="PANTHER" id="PTHR10763">
    <property type="entry name" value="CELL DIVISION CONTROL PROTEIN 6-RELATED"/>
    <property type="match status" value="1"/>
</dbReference>
<dbReference type="InterPro" id="IPR003959">
    <property type="entry name" value="ATPase_AAA_core"/>
</dbReference>
<evidence type="ECO:0000313" key="15">
    <source>
        <dbReference type="Proteomes" id="UP001140217"/>
    </source>
</evidence>
<evidence type="ECO:0000256" key="4">
    <source>
        <dbReference type="ARBA" id="ARBA00022705"/>
    </source>
</evidence>
<sequence>MALSSRQSKLASRLSKAARQPPAAKRQRSGNGSDSDSEPATVEWGQRLDGTSGDRADSPAPPRLQRRVTRGSGMTNKELYRSVVVGGTEYWLGQAVRVRSPGETPYFAIVFKLWENELGVRQVVARWLLRHSEMLPSRRATPLEGPADPAEVFYSNADDLVTPDMILGPLTVVSHAAYLANHRHDAAAAAAATQQRQRTDPSVYFCRRFFNENTAMVGDLDWEALYGSEQMLDPVADAALFKAPPKKAPLGRKAATAAARARAAPRKPTAAPAAAAAPATPRGKRQRADTSEDEPSDGDAEYNSGGSDDEEKPASRTPARARRAASVRAPRTPATASKRRVRLRDIQPAAVSTAVLKRASRASGAGAPSAAGQSIYEAARSRLHVSAVPNALPCREDEFAEIYGHLYSAVEERTSMCMYISGVPGTGKTATVHEVIRALQESAEEGEVPVFQYIELNGMKMTEPAQAYSQLWQAISGDKATPKHAAQLLERHFGTPSPRRHTYVVLVDELDLLVTKSQSIMYNFFDWPHRPHAKLVVVAIANTMDLPERMLHHKVSSRLGLARINFQPYSHQQLMAIVQSRLEGCAAFDPDAIELCARKISAVSGDARRALDVCRRAVEVVEAEWLRAPKRATGKKQPQQQQQQQPLVTMMVIDRAIKEMYASGHIAFIQSASRQQKVFLVALRAAVRKAGVPEVSLGDVAFIHRQLCQMHDLALPSHDQIAKICAQLGASRCILAESSILDVHQQVRLAVAEDDITVALRPDPLFSKIATS</sequence>
<dbReference type="AlphaFoldDB" id="A0A9W8HFQ5"/>
<dbReference type="Proteomes" id="UP001140217">
    <property type="component" value="Unassembled WGS sequence"/>
</dbReference>
<reference evidence="14" key="1">
    <citation type="submission" date="2022-07" db="EMBL/GenBank/DDBJ databases">
        <title>Phylogenomic reconstructions and comparative analyses of Kickxellomycotina fungi.</title>
        <authorList>
            <person name="Reynolds N.K."/>
            <person name="Stajich J.E."/>
            <person name="Barry K."/>
            <person name="Grigoriev I.V."/>
            <person name="Crous P."/>
            <person name="Smith M.E."/>
        </authorList>
    </citation>
    <scope>NUCLEOTIDE SEQUENCE</scope>
    <source>
        <strain evidence="14">NBRC 105414</strain>
    </source>
</reference>
<comment type="similarity">
    <text evidence="2 11">Belongs to the ORC1 family.</text>
</comment>
<comment type="subcellular location">
    <subcellularLocation>
        <location evidence="1 11">Nucleus</location>
    </subcellularLocation>
</comment>
<dbReference type="Gene3D" id="2.30.30.490">
    <property type="match status" value="1"/>
</dbReference>
<dbReference type="InterPro" id="IPR043151">
    <property type="entry name" value="BAH_sf"/>
</dbReference>
<dbReference type="FunFam" id="1.10.8.60:FF:000062">
    <property type="entry name" value="Origin recognition complex subunit 1"/>
    <property type="match status" value="1"/>
</dbReference>
<dbReference type="SMART" id="SM00382">
    <property type="entry name" value="AAA"/>
    <property type="match status" value="1"/>
</dbReference>
<dbReference type="InterPro" id="IPR054425">
    <property type="entry name" value="Cdc6_ORC1-like_ATPase_lid"/>
</dbReference>
<dbReference type="EMBL" id="JANBUL010000059">
    <property type="protein sequence ID" value="KAJ2782929.1"/>
    <property type="molecule type" value="Genomic_DNA"/>
</dbReference>
<evidence type="ECO:0000256" key="8">
    <source>
        <dbReference type="ARBA" id="ARBA00022842"/>
    </source>
</evidence>
<dbReference type="GO" id="GO:0003688">
    <property type="term" value="F:DNA replication origin binding"/>
    <property type="evidence" value="ECO:0007669"/>
    <property type="project" value="UniProtKB-ARBA"/>
</dbReference>
<evidence type="ECO:0000256" key="2">
    <source>
        <dbReference type="ARBA" id="ARBA00008398"/>
    </source>
</evidence>
<evidence type="ECO:0000259" key="13">
    <source>
        <dbReference type="PROSITE" id="PS51038"/>
    </source>
</evidence>
<comment type="caution">
    <text evidence="14">The sequence shown here is derived from an EMBL/GenBank/DDBJ whole genome shotgun (WGS) entry which is preliminary data.</text>
</comment>
<evidence type="ECO:0000256" key="10">
    <source>
        <dbReference type="ARBA" id="ARBA00023242"/>
    </source>
</evidence>
<evidence type="ECO:0000256" key="11">
    <source>
        <dbReference type="RuleBase" id="RU365058"/>
    </source>
</evidence>
<feature type="region of interest" description="Disordered" evidence="12">
    <location>
        <begin position="248"/>
        <end position="341"/>
    </location>
</feature>
<dbReference type="Gene3D" id="1.10.8.60">
    <property type="match status" value="1"/>
</dbReference>
<dbReference type="PROSITE" id="PS51038">
    <property type="entry name" value="BAH"/>
    <property type="match status" value="1"/>
</dbReference>
<organism evidence="14 15">
    <name type="scientific">Coemansia javaensis</name>
    <dbReference type="NCBI Taxonomy" id="2761396"/>
    <lineage>
        <taxon>Eukaryota</taxon>
        <taxon>Fungi</taxon>
        <taxon>Fungi incertae sedis</taxon>
        <taxon>Zoopagomycota</taxon>
        <taxon>Kickxellomycotina</taxon>
        <taxon>Kickxellomycetes</taxon>
        <taxon>Kickxellales</taxon>
        <taxon>Kickxellaceae</taxon>
        <taxon>Coemansia</taxon>
    </lineage>
</organism>
<evidence type="ECO:0000256" key="7">
    <source>
        <dbReference type="ARBA" id="ARBA00022840"/>
    </source>
</evidence>
<feature type="domain" description="BAH" evidence="13">
    <location>
        <begin position="88"/>
        <end position="221"/>
    </location>
</feature>
<dbReference type="GO" id="GO:0016887">
    <property type="term" value="F:ATP hydrolysis activity"/>
    <property type="evidence" value="ECO:0007669"/>
    <property type="project" value="InterPro"/>
</dbReference>
<gene>
    <name evidence="14" type="primary">ORC1</name>
    <name evidence="14" type="ORF">H4R18_002008</name>
</gene>
<dbReference type="OrthoDB" id="1926878at2759"/>
<protein>
    <recommendedName>
        <fullName evidence="3 11">Origin recognition complex subunit 1</fullName>
    </recommendedName>
</protein>
<keyword evidence="7 11" id="KW-0067">ATP-binding</keyword>
<feature type="compositionally biased region" description="Acidic residues" evidence="12">
    <location>
        <begin position="291"/>
        <end position="300"/>
    </location>
</feature>
<evidence type="ECO:0000256" key="5">
    <source>
        <dbReference type="ARBA" id="ARBA00022723"/>
    </source>
</evidence>
<feature type="region of interest" description="Disordered" evidence="12">
    <location>
        <begin position="1"/>
        <end position="72"/>
    </location>
</feature>
<evidence type="ECO:0000256" key="6">
    <source>
        <dbReference type="ARBA" id="ARBA00022741"/>
    </source>
</evidence>
<comment type="subunit">
    <text evidence="11">ORC is composed of six subunits.</text>
</comment>
<keyword evidence="5" id="KW-0479">Metal-binding</keyword>
<dbReference type="Pfam" id="PF22606">
    <property type="entry name" value="Cdc6-ORC-like_ATPase_lid"/>
    <property type="match status" value="1"/>
</dbReference>
<dbReference type="InterPro" id="IPR003593">
    <property type="entry name" value="AAA+_ATPase"/>
</dbReference>
<comment type="function">
    <text evidence="11">Component of the origin recognition complex (ORC) that binds origins of replication. DNA-binding is ATP-dependent, however specific DNA sequences that define origins of replication have not been identified so far. ORC is required to assemble the pre-replication complex necessary to initiate DNA replication.</text>
</comment>
<dbReference type="SUPFAM" id="SSF52540">
    <property type="entry name" value="P-loop containing nucleoside triphosphate hydrolases"/>
    <property type="match status" value="1"/>
</dbReference>
<dbReference type="GO" id="GO:0003682">
    <property type="term" value="F:chromatin binding"/>
    <property type="evidence" value="ECO:0007669"/>
    <property type="project" value="InterPro"/>
</dbReference>
<dbReference type="GO" id="GO:0006270">
    <property type="term" value="P:DNA replication initiation"/>
    <property type="evidence" value="ECO:0007669"/>
    <property type="project" value="TreeGrafter"/>
</dbReference>
<dbReference type="Gene3D" id="3.40.50.300">
    <property type="entry name" value="P-loop containing nucleotide triphosphate hydrolases"/>
    <property type="match status" value="1"/>
</dbReference>
<name>A0A9W8HFQ5_9FUNG</name>
<dbReference type="SMART" id="SM00439">
    <property type="entry name" value="BAH"/>
    <property type="match status" value="1"/>
</dbReference>
<dbReference type="InterPro" id="IPR050311">
    <property type="entry name" value="ORC1/CDC6"/>
</dbReference>
<keyword evidence="4 11" id="KW-0235">DNA replication</keyword>
<dbReference type="GO" id="GO:0005524">
    <property type="term" value="F:ATP binding"/>
    <property type="evidence" value="ECO:0007669"/>
    <property type="project" value="UniProtKB-KW"/>
</dbReference>
<dbReference type="Pfam" id="PF09079">
    <property type="entry name" value="WHD_Cdc6"/>
    <property type="match status" value="1"/>
</dbReference>
<dbReference type="GO" id="GO:0046872">
    <property type="term" value="F:metal ion binding"/>
    <property type="evidence" value="ECO:0007669"/>
    <property type="project" value="UniProtKB-KW"/>
</dbReference>
<dbReference type="InterPro" id="IPR027417">
    <property type="entry name" value="P-loop_NTPase"/>
</dbReference>
<dbReference type="CDD" id="cd00009">
    <property type="entry name" value="AAA"/>
    <property type="match status" value="1"/>
</dbReference>
<keyword evidence="10 11" id="KW-0539">Nucleus</keyword>
<keyword evidence="9 11" id="KW-0238">DNA-binding</keyword>
<feature type="compositionally biased region" description="Low complexity" evidence="12">
    <location>
        <begin position="252"/>
        <end position="281"/>
    </location>
</feature>